<comment type="similarity">
    <text evidence="4">Belongs to the DEAD box helicase family.</text>
</comment>
<dbReference type="InterPro" id="IPR014001">
    <property type="entry name" value="Helicase_ATP-bd"/>
</dbReference>
<keyword evidence="1 4" id="KW-0547">Nucleotide-binding</keyword>
<evidence type="ECO:0000256" key="2">
    <source>
        <dbReference type="ARBA" id="ARBA00022801"/>
    </source>
</evidence>
<dbReference type="InterPro" id="IPR011545">
    <property type="entry name" value="DEAD/DEAH_box_helicase_dom"/>
</dbReference>
<evidence type="ECO:0000256" key="4">
    <source>
        <dbReference type="RuleBase" id="RU365068"/>
    </source>
</evidence>
<comment type="domain">
    <text evidence="4">The Q motif is unique to and characteristic of the DEAD box family of RNA helicases and controls ATP binding and hydrolysis.</text>
</comment>
<dbReference type="Gene3D" id="3.40.50.300">
    <property type="entry name" value="P-loop containing nucleotide triphosphate hydrolases"/>
    <property type="match status" value="1"/>
</dbReference>
<dbReference type="EMBL" id="JANBPY010001402">
    <property type="protein sequence ID" value="KAJ1960181.1"/>
    <property type="molecule type" value="Genomic_DNA"/>
</dbReference>
<dbReference type="InterPro" id="IPR027417">
    <property type="entry name" value="P-loop_NTPase"/>
</dbReference>
<gene>
    <name evidence="6" type="primary">DBP4_1</name>
    <name evidence="6" type="ORF">IWQ62_004324</name>
</gene>
<feature type="non-terminal residue" evidence="6">
    <location>
        <position position="146"/>
    </location>
</feature>
<evidence type="ECO:0000256" key="1">
    <source>
        <dbReference type="ARBA" id="ARBA00022741"/>
    </source>
</evidence>
<reference evidence="6" key="1">
    <citation type="submission" date="2022-07" db="EMBL/GenBank/DDBJ databases">
        <title>Phylogenomic reconstructions and comparative analyses of Kickxellomycotina fungi.</title>
        <authorList>
            <person name="Reynolds N.K."/>
            <person name="Stajich J.E."/>
            <person name="Barry K."/>
            <person name="Grigoriev I.V."/>
            <person name="Crous P."/>
            <person name="Smith M.E."/>
        </authorList>
    </citation>
    <scope>NUCLEOTIDE SEQUENCE</scope>
    <source>
        <strain evidence="6">RSA 1196</strain>
    </source>
</reference>
<dbReference type="Pfam" id="PF00270">
    <property type="entry name" value="DEAD"/>
    <property type="match status" value="1"/>
</dbReference>
<evidence type="ECO:0000313" key="6">
    <source>
        <dbReference type="EMBL" id="KAJ1960181.1"/>
    </source>
</evidence>
<dbReference type="GO" id="GO:0003724">
    <property type="term" value="F:RNA helicase activity"/>
    <property type="evidence" value="ECO:0007669"/>
    <property type="project" value="UniProtKB-EC"/>
</dbReference>
<dbReference type="AlphaFoldDB" id="A0A9W8AQ17"/>
<dbReference type="PROSITE" id="PS51192">
    <property type="entry name" value="HELICASE_ATP_BIND_1"/>
    <property type="match status" value="1"/>
</dbReference>
<protein>
    <recommendedName>
        <fullName evidence="4">ATP-dependent RNA helicase</fullName>
        <ecNumber evidence="4">3.6.4.13</ecNumber>
    </recommendedName>
</protein>
<feature type="domain" description="Helicase ATP-binding" evidence="5">
    <location>
        <begin position="82"/>
        <end position="146"/>
    </location>
</feature>
<evidence type="ECO:0000259" key="5">
    <source>
        <dbReference type="PROSITE" id="PS51192"/>
    </source>
</evidence>
<evidence type="ECO:0000256" key="3">
    <source>
        <dbReference type="ARBA" id="ARBA00022840"/>
    </source>
</evidence>
<dbReference type="Proteomes" id="UP001150925">
    <property type="component" value="Unassembled WGS sequence"/>
</dbReference>
<evidence type="ECO:0000313" key="7">
    <source>
        <dbReference type="Proteomes" id="UP001150925"/>
    </source>
</evidence>
<keyword evidence="2 4" id="KW-0378">Hydrolase</keyword>
<sequence>MDDSFRKRKWRQPLTNEQRLARRDAEIKVITALEQRALEYDPPERTATTKLLFHMLPISAQTKKGLTNANFVETTEIQQKAIPLALKRHDILGAAKTGSGKTLAFLVPLLDILYRERWTRHDGLGALVISPTRELAVQIFSVLVDI</sequence>
<comment type="caution">
    <text evidence="6">The sequence shown here is derived from an EMBL/GenBank/DDBJ whole genome shotgun (WGS) entry which is preliminary data.</text>
</comment>
<dbReference type="SUPFAM" id="SSF52540">
    <property type="entry name" value="P-loop containing nucleoside triphosphate hydrolases"/>
    <property type="match status" value="1"/>
</dbReference>
<keyword evidence="4 6" id="KW-0347">Helicase</keyword>
<accession>A0A9W8AQ17</accession>
<keyword evidence="4" id="KW-0694">RNA-binding</keyword>
<dbReference type="GO" id="GO:0016787">
    <property type="term" value="F:hydrolase activity"/>
    <property type="evidence" value="ECO:0007669"/>
    <property type="project" value="UniProtKB-KW"/>
</dbReference>
<comment type="function">
    <text evidence="4">RNA helicase.</text>
</comment>
<keyword evidence="3 4" id="KW-0067">ATP-binding</keyword>
<dbReference type="EC" id="3.6.4.13" evidence="4"/>
<organism evidence="6 7">
    <name type="scientific">Dispira parvispora</name>
    <dbReference type="NCBI Taxonomy" id="1520584"/>
    <lineage>
        <taxon>Eukaryota</taxon>
        <taxon>Fungi</taxon>
        <taxon>Fungi incertae sedis</taxon>
        <taxon>Zoopagomycota</taxon>
        <taxon>Kickxellomycotina</taxon>
        <taxon>Dimargaritomycetes</taxon>
        <taxon>Dimargaritales</taxon>
        <taxon>Dimargaritaceae</taxon>
        <taxon>Dispira</taxon>
    </lineage>
</organism>
<dbReference type="OrthoDB" id="10259640at2759"/>
<dbReference type="GO" id="GO:0005524">
    <property type="term" value="F:ATP binding"/>
    <property type="evidence" value="ECO:0007669"/>
    <property type="project" value="UniProtKB-UniRule"/>
</dbReference>
<keyword evidence="7" id="KW-1185">Reference proteome</keyword>
<proteinExistence type="inferred from homology"/>
<dbReference type="PANTHER" id="PTHR24031">
    <property type="entry name" value="RNA HELICASE"/>
    <property type="match status" value="1"/>
</dbReference>
<dbReference type="GO" id="GO:0003723">
    <property type="term" value="F:RNA binding"/>
    <property type="evidence" value="ECO:0007669"/>
    <property type="project" value="UniProtKB-UniRule"/>
</dbReference>
<name>A0A9W8AQ17_9FUNG</name>
<comment type="catalytic activity">
    <reaction evidence="4">
        <text>ATP + H2O = ADP + phosphate + H(+)</text>
        <dbReference type="Rhea" id="RHEA:13065"/>
        <dbReference type="ChEBI" id="CHEBI:15377"/>
        <dbReference type="ChEBI" id="CHEBI:15378"/>
        <dbReference type="ChEBI" id="CHEBI:30616"/>
        <dbReference type="ChEBI" id="CHEBI:43474"/>
        <dbReference type="ChEBI" id="CHEBI:456216"/>
        <dbReference type="EC" id="3.6.4.13"/>
    </reaction>
</comment>